<evidence type="ECO:0000313" key="2">
    <source>
        <dbReference type="EMBL" id="RFT15084.1"/>
    </source>
</evidence>
<proteinExistence type="inferred from homology"/>
<dbReference type="EMBL" id="QUAH01000013">
    <property type="protein sequence ID" value="RFT15084.1"/>
    <property type="molecule type" value="Genomic_DNA"/>
</dbReference>
<evidence type="ECO:0000313" key="3">
    <source>
        <dbReference type="Proteomes" id="UP000257323"/>
    </source>
</evidence>
<dbReference type="SUPFAM" id="SSF51735">
    <property type="entry name" value="NAD(P)-binding Rossmann-fold domains"/>
    <property type="match status" value="1"/>
</dbReference>
<dbReference type="PANTHER" id="PTHR42879">
    <property type="entry name" value="3-OXOACYL-(ACYL-CARRIER-PROTEIN) REDUCTASE"/>
    <property type="match status" value="1"/>
</dbReference>
<dbReference type="PANTHER" id="PTHR42879:SF2">
    <property type="entry name" value="3-OXOACYL-[ACYL-CARRIER-PROTEIN] REDUCTASE FABG"/>
    <property type="match status" value="1"/>
</dbReference>
<dbReference type="Pfam" id="PF13561">
    <property type="entry name" value="adh_short_C2"/>
    <property type="match status" value="1"/>
</dbReference>
<protein>
    <submittedName>
        <fullName evidence="2">3-oxoacyl-[acyl-carrier protein] reductase</fullName>
    </submittedName>
</protein>
<dbReference type="AlphaFoldDB" id="A0A3E2BK68"/>
<dbReference type="GO" id="GO:0032787">
    <property type="term" value="P:monocarboxylic acid metabolic process"/>
    <property type="evidence" value="ECO:0007669"/>
    <property type="project" value="UniProtKB-ARBA"/>
</dbReference>
<gene>
    <name evidence="2" type="ORF">OP8BY_0715</name>
</gene>
<dbReference type="Gene3D" id="3.40.50.720">
    <property type="entry name" value="NAD(P)-binding Rossmann-like Domain"/>
    <property type="match status" value="1"/>
</dbReference>
<organism evidence="2 3">
    <name type="scientific">Candidatus Saccharicenans subterraneus</name>
    <dbReference type="NCBI Taxonomy" id="2508984"/>
    <lineage>
        <taxon>Bacteria</taxon>
        <taxon>Candidatus Aminicenantota</taxon>
        <taxon>Candidatus Aminicenantia</taxon>
        <taxon>Candidatus Aminicenantales</taxon>
        <taxon>Candidatus Saccharicenantaceae</taxon>
        <taxon>Candidatus Saccharicenans</taxon>
    </lineage>
</organism>
<evidence type="ECO:0000256" key="1">
    <source>
        <dbReference type="ARBA" id="ARBA00006484"/>
    </source>
</evidence>
<comment type="caution">
    <text evidence="2">The sequence shown here is derived from an EMBL/GenBank/DDBJ whole genome shotgun (WGS) entry which is preliminary data.</text>
</comment>
<dbReference type="InterPro" id="IPR002347">
    <property type="entry name" value="SDR_fam"/>
</dbReference>
<name>A0A3E2BK68_9BACT</name>
<sequence>MTTERVVLVTGSTGHLGPAVARRLAADFKLIALHYFKNKDKAEALKQEIEKTGRQVEIFAADLNSEEGAADLVNRVRAHFGRLDILVNIPGAIRTRPWDQLDRSDWEDIFRSNLESSYFCMKHALPGLREQKWGRVINIGFHLVEHLGSFPGVTPYAVAKTGLLILTRTAAVAETENNITVNMVSPGLIEGGEIPPSLKIKEGQLGRAEDVAEAVAFLASERAGKITGTNLIVAGTWKM</sequence>
<comment type="similarity">
    <text evidence="1">Belongs to the short-chain dehydrogenases/reductases (SDR) family.</text>
</comment>
<dbReference type="PRINTS" id="PR00081">
    <property type="entry name" value="GDHRDH"/>
</dbReference>
<dbReference type="InterPro" id="IPR036291">
    <property type="entry name" value="NAD(P)-bd_dom_sf"/>
</dbReference>
<accession>A0A3E2BK68</accession>
<dbReference type="InterPro" id="IPR050259">
    <property type="entry name" value="SDR"/>
</dbReference>
<reference evidence="2 3" key="1">
    <citation type="submission" date="2018-08" db="EMBL/GenBank/DDBJ databases">
        <title>Genome analysis of the thermophilic bacterium of the candidate phylum Aminicenantes from deep subsurface aquifer revealed its physiology and ecological role.</title>
        <authorList>
            <person name="Kadnikov V.V."/>
            <person name="Mardanov A.V."/>
            <person name="Beletsky A.V."/>
            <person name="Karnachuk O.V."/>
            <person name="Ravin N.V."/>
        </authorList>
    </citation>
    <scope>NUCLEOTIDE SEQUENCE [LARGE SCALE GENOMIC DNA]</scope>
    <source>
        <strain evidence="2">BY38</strain>
    </source>
</reference>
<dbReference type="Proteomes" id="UP000257323">
    <property type="component" value="Unassembled WGS sequence"/>
</dbReference>
<dbReference type="PROSITE" id="PS00061">
    <property type="entry name" value="ADH_SHORT"/>
    <property type="match status" value="1"/>
</dbReference>
<dbReference type="InterPro" id="IPR020904">
    <property type="entry name" value="Sc_DH/Rdtase_CS"/>
</dbReference>